<organism evidence="1 2">
    <name type="scientific">Salinimicrobium marinum</name>
    <dbReference type="NCBI Taxonomy" id="680283"/>
    <lineage>
        <taxon>Bacteria</taxon>
        <taxon>Pseudomonadati</taxon>
        <taxon>Bacteroidota</taxon>
        <taxon>Flavobacteriia</taxon>
        <taxon>Flavobacteriales</taxon>
        <taxon>Flavobacteriaceae</taxon>
        <taxon>Salinimicrobium</taxon>
    </lineage>
</organism>
<dbReference type="AlphaFoldDB" id="A0A918SJK5"/>
<sequence>MNLLYKSYYYSSYQCDNKRCFFVDFGDKPVKLSFCQLLALRQKVNSIDLNAHFDSNSNSHGIEILTLCNREHILILDTLQVIDLKQLIKSTFGMLELHALVAQTI</sequence>
<reference evidence="1" key="1">
    <citation type="journal article" date="2014" name="Int. J. Syst. Evol. Microbiol.">
        <title>Complete genome sequence of Corynebacterium casei LMG S-19264T (=DSM 44701T), isolated from a smear-ripened cheese.</title>
        <authorList>
            <consortium name="US DOE Joint Genome Institute (JGI-PGF)"/>
            <person name="Walter F."/>
            <person name="Albersmeier A."/>
            <person name="Kalinowski J."/>
            <person name="Ruckert C."/>
        </authorList>
    </citation>
    <scope>NUCLEOTIDE SEQUENCE</scope>
    <source>
        <strain evidence="1">KCTC 12719</strain>
    </source>
</reference>
<keyword evidence="2" id="KW-1185">Reference proteome</keyword>
<evidence type="ECO:0000313" key="1">
    <source>
        <dbReference type="EMBL" id="GHA44767.1"/>
    </source>
</evidence>
<accession>A0A918SJK5</accession>
<comment type="caution">
    <text evidence="1">The sequence shown here is derived from an EMBL/GenBank/DDBJ whole genome shotgun (WGS) entry which is preliminary data.</text>
</comment>
<proteinExistence type="predicted"/>
<evidence type="ECO:0000313" key="2">
    <source>
        <dbReference type="Proteomes" id="UP000610456"/>
    </source>
</evidence>
<dbReference type="RefSeq" id="WP_189605344.1">
    <property type="nucleotide sequence ID" value="NZ_BMXB01000013.1"/>
</dbReference>
<name>A0A918SJK5_9FLAO</name>
<dbReference type="Proteomes" id="UP000610456">
    <property type="component" value="Unassembled WGS sequence"/>
</dbReference>
<reference evidence="1" key="2">
    <citation type="submission" date="2020-09" db="EMBL/GenBank/DDBJ databases">
        <authorList>
            <person name="Sun Q."/>
            <person name="Kim S."/>
        </authorList>
    </citation>
    <scope>NUCLEOTIDE SEQUENCE</scope>
    <source>
        <strain evidence="1">KCTC 12719</strain>
    </source>
</reference>
<gene>
    <name evidence="1" type="ORF">GCM10007103_27370</name>
</gene>
<protein>
    <submittedName>
        <fullName evidence="1">Uncharacterized protein</fullName>
    </submittedName>
</protein>
<dbReference type="EMBL" id="BMXB01000013">
    <property type="protein sequence ID" value="GHA44767.1"/>
    <property type="molecule type" value="Genomic_DNA"/>
</dbReference>